<dbReference type="GO" id="GO:0000155">
    <property type="term" value="F:phosphorelay sensor kinase activity"/>
    <property type="evidence" value="ECO:0007669"/>
    <property type="project" value="InterPro"/>
</dbReference>
<dbReference type="PROSITE" id="PS50109">
    <property type="entry name" value="HIS_KIN"/>
    <property type="match status" value="1"/>
</dbReference>
<comment type="caution">
    <text evidence="5">The sequence shown here is derived from an EMBL/GenBank/DDBJ whole genome shotgun (WGS) entry which is preliminary data.</text>
</comment>
<dbReference type="InterPro" id="IPR036890">
    <property type="entry name" value="HATPase_C_sf"/>
</dbReference>
<dbReference type="RefSeq" id="WP_003503727.1">
    <property type="nucleotide sequence ID" value="NZ_GL834317.1"/>
</dbReference>
<keyword evidence="3" id="KW-0812">Transmembrane</keyword>
<dbReference type="EMBL" id="ADLQ01000083">
    <property type="protein sequence ID" value="EGA92287.1"/>
    <property type="molecule type" value="Genomic_DNA"/>
</dbReference>
<dbReference type="Gene3D" id="3.30.565.10">
    <property type="entry name" value="Histidine kinase-like ATPase, C-terminal domain"/>
    <property type="match status" value="1"/>
</dbReference>
<dbReference type="PANTHER" id="PTHR34220">
    <property type="entry name" value="SENSOR HISTIDINE KINASE YPDA"/>
    <property type="match status" value="1"/>
</dbReference>
<dbReference type="GO" id="GO:0016020">
    <property type="term" value="C:membrane"/>
    <property type="evidence" value="ECO:0007669"/>
    <property type="project" value="InterPro"/>
</dbReference>
<organism evidence="5 6">
    <name type="scientific">Clostridium symbiosum (strain WAL-14163)</name>
    <dbReference type="NCBI Taxonomy" id="742740"/>
    <lineage>
        <taxon>Bacteria</taxon>
        <taxon>Bacillati</taxon>
        <taxon>Bacillota</taxon>
        <taxon>Clostridia</taxon>
        <taxon>Lachnospirales</taxon>
        <taxon>Lachnospiraceae</taxon>
        <taxon>Otoolea</taxon>
    </lineage>
</organism>
<feature type="transmembrane region" description="Helical" evidence="3">
    <location>
        <begin position="102"/>
        <end position="122"/>
    </location>
</feature>
<keyword evidence="6" id="KW-1185">Reference proteome</keyword>
<reference evidence="5 6" key="1">
    <citation type="submission" date="2010-12" db="EMBL/GenBank/DDBJ databases">
        <title>The Genome Sequence of Clostridium symbiosum strain WAL-14163.</title>
        <authorList>
            <person name="Earl A."/>
            <person name="Ward D."/>
            <person name="Feldgarden M."/>
            <person name="Gevers D."/>
            <person name="Finegold S.M."/>
            <person name="Summanen P.H."/>
            <person name="Molitoris D.R."/>
            <person name="Vaisanen M.L."/>
            <person name="Daigneault M."/>
            <person name="Young S.K."/>
            <person name="Zeng Q."/>
            <person name="Gargeya S."/>
            <person name="Fitzgerald M."/>
            <person name="Haas B."/>
            <person name="Abouelleil A."/>
            <person name="Alvarado L."/>
            <person name="Arachchi H.M."/>
            <person name="Berlin A."/>
            <person name="Brown A."/>
            <person name="Chapman S.B."/>
            <person name="Chen Z."/>
            <person name="Dunbar C."/>
            <person name="Freedman E."/>
            <person name="Gearin G."/>
            <person name="Gellesch M."/>
            <person name="Goldberg J."/>
            <person name="Griggs A."/>
            <person name="Gujja S."/>
            <person name="Heilman E."/>
            <person name="Heiman D."/>
            <person name="Howarth C."/>
            <person name="Larson L."/>
            <person name="Lui A."/>
            <person name="MacDonald P.J.P."/>
            <person name="Mehta T."/>
            <person name="Montmayeur A."/>
            <person name="Murphy C."/>
            <person name="Neiman D."/>
            <person name="Pearson M."/>
            <person name="Priest M."/>
            <person name="Roberts A."/>
            <person name="Saif S."/>
            <person name="Shea T."/>
            <person name="Shenoy N."/>
            <person name="Sisk P."/>
            <person name="Stolte C."/>
            <person name="Sykes S."/>
            <person name="White J."/>
            <person name="Yandava C."/>
            <person name="Nusbaum C."/>
            <person name="Birren B."/>
        </authorList>
    </citation>
    <scope>NUCLEOTIDE SEQUENCE [LARGE SCALE GENOMIC DNA]</scope>
    <source>
        <strain evidence="5 6">WAL-14163</strain>
    </source>
</reference>
<dbReference type="SUPFAM" id="SSF55874">
    <property type="entry name" value="ATPase domain of HSP90 chaperone/DNA topoisomerase II/histidine kinase"/>
    <property type="match status" value="1"/>
</dbReference>
<feature type="domain" description="Histidine kinase" evidence="4">
    <location>
        <begin position="240"/>
        <end position="429"/>
    </location>
</feature>
<evidence type="ECO:0000313" key="6">
    <source>
        <dbReference type="Proteomes" id="UP000002970"/>
    </source>
</evidence>
<evidence type="ECO:0000256" key="1">
    <source>
        <dbReference type="ARBA" id="ARBA00022777"/>
    </source>
</evidence>
<dbReference type="Proteomes" id="UP000002970">
    <property type="component" value="Unassembled WGS sequence"/>
</dbReference>
<dbReference type="Pfam" id="PF06580">
    <property type="entry name" value="His_kinase"/>
    <property type="match status" value="1"/>
</dbReference>
<name>E7GSE4_CLOS6</name>
<evidence type="ECO:0000259" key="4">
    <source>
        <dbReference type="PROSITE" id="PS50109"/>
    </source>
</evidence>
<dbReference type="InterPro" id="IPR005467">
    <property type="entry name" value="His_kinase_dom"/>
</dbReference>
<gene>
    <name evidence="5" type="ORF">HMPREF9474_03839</name>
</gene>
<dbReference type="STRING" id="1512.GCA_900049235_04150"/>
<dbReference type="eggNOG" id="COG2972">
    <property type="taxonomic scope" value="Bacteria"/>
</dbReference>
<dbReference type="AlphaFoldDB" id="E7GSE4"/>
<protein>
    <recommendedName>
        <fullName evidence="4">Histidine kinase domain-containing protein</fullName>
    </recommendedName>
</protein>
<feature type="transmembrane region" description="Helical" evidence="3">
    <location>
        <begin position="142"/>
        <end position="161"/>
    </location>
</feature>
<accession>E7GSE4</accession>
<dbReference type="InterPro" id="IPR003594">
    <property type="entry name" value="HATPase_dom"/>
</dbReference>
<dbReference type="InterPro" id="IPR010559">
    <property type="entry name" value="Sig_transdc_His_kin_internal"/>
</dbReference>
<keyword evidence="1" id="KW-0418">Kinase</keyword>
<evidence type="ECO:0000256" key="2">
    <source>
        <dbReference type="ARBA" id="ARBA00023012"/>
    </source>
</evidence>
<feature type="transmembrane region" description="Helical" evidence="3">
    <location>
        <begin position="196"/>
        <end position="215"/>
    </location>
</feature>
<keyword evidence="1" id="KW-0808">Transferase</keyword>
<keyword evidence="2" id="KW-0902">Two-component regulatory system</keyword>
<feature type="transmembrane region" description="Helical" evidence="3">
    <location>
        <begin position="73"/>
        <end position="90"/>
    </location>
</feature>
<dbReference type="HOGENOM" id="CLU_020473_1_1_9"/>
<evidence type="ECO:0000256" key="3">
    <source>
        <dbReference type="SAM" id="Phobius"/>
    </source>
</evidence>
<dbReference type="PANTHER" id="PTHR34220:SF7">
    <property type="entry name" value="SENSOR HISTIDINE KINASE YPDA"/>
    <property type="match status" value="1"/>
</dbReference>
<feature type="transmembrane region" description="Helical" evidence="3">
    <location>
        <begin position="34"/>
        <end position="53"/>
    </location>
</feature>
<evidence type="ECO:0000313" key="5">
    <source>
        <dbReference type="EMBL" id="EGA92287.1"/>
    </source>
</evidence>
<sequence>MTNVVLDLYSITICLILFIYLASGNRKHNKLNRYFRNMCAANIIMLLGDTTNWLCEGTSNSWFPVLLRSGTAVYYLSAVPLVYFFACYITEYMSVRTKVSLLFKKTVLALGVFYSIGVILSLRKGLFFSISEENIYQRGEWYWLSQAIPLLVYLLACLFIFIYRRQFSKREKWIFSSYILFPVIAEGIQICFYGVALLNTAITVSLLVIFINIQLQRELLMEHQETELAKMRINIMLSQIQPHFLYNTLTTIRQLCDLDPMQAKQAIRDFAWFLRSNMDSLTNKERIPFEQELQHTKSYVNLELQRFRERLKVNYDIQSYDFTIPPLTLQPIVENAIRHGVMKREEGGTITIRTEEDEIEYRIFVYDDGIGFQVKESGEGIKRDRPEEKCHIGTENVRKRLQAMCNGTLEIYSRPGEGTTALIRIPRRDRNDNHCG</sequence>
<keyword evidence="3" id="KW-0472">Membrane</keyword>
<proteinExistence type="predicted"/>
<keyword evidence="3" id="KW-1133">Transmembrane helix</keyword>
<feature type="transmembrane region" description="Helical" evidence="3">
    <location>
        <begin position="6"/>
        <end position="22"/>
    </location>
</feature>
<dbReference type="Pfam" id="PF02518">
    <property type="entry name" value="HATPase_c"/>
    <property type="match status" value="1"/>
</dbReference>
<dbReference type="InterPro" id="IPR050640">
    <property type="entry name" value="Bact_2-comp_sensor_kinase"/>
</dbReference>